<evidence type="ECO:0000256" key="2">
    <source>
        <dbReference type="ARBA" id="ARBA00022723"/>
    </source>
</evidence>
<dbReference type="Gene3D" id="3.60.15.10">
    <property type="entry name" value="Ribonuclease Z/Hydroxyacylglutathione hydrolase-like"/>
    <property type="match status" value="1"/>
</dbReference>
<gene>
    <name evidence="6" type="ORF">AMJ74_03795</name>
</gene>
<evidence type="ECO:0000256" key="4">
    <source>
        <dbReference type="ARBA" id="ARBA00022833"/>
    </source>
</evidence>
<accession>A0A0S8JWT6</accession>
<comment type="cofactor">
    <cofactor evidence="1">
        <name>Zn(2+)</name>
        <dbReference type="ChEBI" id="CHEBI:29105"/>
    </cofactor>
</comment>
<dbReference type="PANTHER" id="PTHR46233">
    <property type="entry name" value="HYDROXYACYLGLUTATHIONE HYDROLASE GLOC"/>
    <property type="match status" value="1"/>
</dbReference>
<dbReference type="Pfam" id="PF00753">
    <property type="entry name" value="Lactamase_B"/>
    <property type="match status" value="1"/>
</dbReference>
<reference evidence="6 7" key="1">
    <citation type="journal article" date="2015" name="Microbiome">
        <title>Genomic resolution of linkages in carbon, nitrogen, and sulfur cycling among widespread estuary sediment bacteria.</title>
        <authorList>
            <person name="Baker B.J."/>
            <person name="Lazar C.S."/>
            <person name="Teske A.P."/>
            <person name="Dick G.J."/>
        </authorList>
    </citation>
    <scope>NUCLEOTIDE SEQUENCE [LARGE SCALE GENOMIC DNA]</scope>
    <source>
        <strain evidence="6">SM1_77</strain>
    </source>
</reference>
<dbReference type="GO" id="GO:0016787">
    <property type="term" value="F:hydrolase activity"/>
    <property type="evidence" value="ECO:0007669"/>
    <property type="project" value="UniProtKB-KW"/>
</dbReference>
<feature type="domain" description="Metallo-beta-lactamase" evidence="5">
    <location>
        <begin position="12"/>
        <end position="166"/>
    </location>
</feature>
<dbReference type="PANTHER" id="PTHR46233:SF3">
    <property type="entry name" value="HYDROXYACYLGLUTATHIONE HYDROLASE GLOC"/>
    <property type="match status" value="1"/>
</dbReference>
<dbReference type="SUPFAM" id="SSF56281">
    <property type="entry name" value="Metallo-hydrolase/oxidoreductase"/>
    <property type="match status" value="1"/>
</dbReference>
<comment type="caution">
    <text evidence="6">The sequence shown here is derived from an EMBL/GenBank/DDBJ whole genome shotgun (WGS) entry which is preliminary data.</text>
</comment>
<evidence type="ECO:0000256" key="3">
    <source>
        <dbReference type="ARBA" id="ARBA00022801"/>
    </source>
</evidence>
<dbReference type="InterPro" id="IPR051453">
    <property type="entry name" value="MBL_Glyoxalase_II"/>
</dbReference>
<name>A0A0S8JWT6_UNCW3</name>
<evidence type="ECO:0000313" key="6">
    <source>
        <dbReference type="EMBL" id="KPL14228.1"/>
    </source>
</evidence>
<dbReference type="GO" id="GO:0046872">
    <property type="term" value="F:metal ion binding"/>
    <property type="evidence" value="ECO:0007669"/>
    <property type="project" value="UniProtKB-KW"/>
</dbReference>
<sequence length="179" mass="19305">MDINRIVVGGLDNNCYVLISDNRGIIIDPGDDAAKIAGAVQDFQIEIILATHRHFDHITALKQVKDVTGADAAIHPSDWVAGFDMKLIDGQIIKFGVEELKVIHTPGHTPGGCCFLVGGNLFSGDTLFPNGPGNTMFPGGDEQEILRSIREKLMILPDATTVYPGHGPKTTIGQERALY</sequence>
<dbReference type="AlphaFoldDB" id="A0A0S8JWT6"/>
<dbReference type="InterPro" id="IPR036866">
    <property type="entry name" value="RibonucZ/Hydroxyglut_hydro"/>
</dbReference>
<protein>
    <recommendedName>
        <fullName evidence="5">Metallo-beta-lactamase domain-containing protein</fullName>
    </recommendedName>
</protein>
<keyword evidence="2" id="KW-0479">Metal-binding</keyword>
<evidence type="ECO:0000259" key="5">
    <source>
        <dbReference type="SMART" id="SM00849"/>
    </source>
</evidence>
<keyword evidence="4" id="KW-0862">Zinc</keyword>
<keyword evidence="3" id="KW-0378">Hydrolase</keyword>
<proteinExistence type="predicted"/>
<evidence type="ECO:0000313" key="7">
    <source>
        <dbReference type="Proteomes" id="UP000050975"/>
    </source>
</evidence>
<evidence type="ECO:0000256" key="1">
    <source>
        <dbReference type="ARBA" id="ARBA00001947"/>
    </source>
</evidence>
<dbReference type="CDD" id="cd06262">
    <property type="entry name" value="metallo-hydrolase-like_MBL-fold"/>
    <property type="match status" value="1"/>
</dbReference>
<dbReference type="SMART" id="SM00849">
    <property type="entry name" value="Lactamase_B"/>
    <property type="match status" value="1"/>
</dbReference>
<dbReference type="EMBL" id="LJVE01000060">
    <property type="protein sequence ID" value="KPL14228.1"/>
    <property type="molecule type" value="Genomic_DNA"/>
</dbReference>
<dbReference type="InterPro" id="IPR001279">
    <property type="entry name" value="Metallo-B-lactamas"/>
</dbReference>
<dbReference type="Proteomes" id="UP000050975">
    <property type="component" value="Unassembled WGS sequence"/>
</dbReference>
<organism evidence="6 7">
    <name type="scientific">candidate division WOR_3 bacterium SM1_77</name>
    <dbReference type="NCBI Taxonomy" id="1703778"/>
    <lineage>
        <taxon>Bacteria</taxon>
        <taxon>Bacteria division WOR-3</taxon>
    </lineage>
</organism>